<keyword evidence="3 10" id="KW-0812">Transmembrane</keyword>
<evidence type="ECO:0000313" key="13">
    <source>
        <dbReference type="Proteomes" id="UP000824782"/>
    </source>
</evidence>
<feature type="transmembrane region" description="Helical" evidence="10">
    <location>
        <begin position="140"/>
        <end position="163"/>
    </location>
</feature>
<dbReference type="PRINTS" id="PR00237">
    <property type="entry name" value="GPCRRHODOPSN"/>
</dbReference>
<feature type="transmembrane region" description="Helical" evidence="10">
    <location>
        <begin position="59"/>
        <end position="81"/>
    </location>
</feature>
<reference evidence="12" key="1">
    <citation type="thesis" date="2020" institute="ProQuest LLC" country="789 East Eisenhower Parkway, Ann Arbor, MI, USA">
        <title>Comparative Genomics and Chromosome Evolution.</title>
        <authorList>
            <person name="Mudd A.B."/>
        </authorList>
    </citation>
    <scope>NUCLEOTIDE SEQUENCE</scope>
    <source>
        <strain evidence="12">237g6f4</strain>
        <tissue evidence="12">Blood</tissue>
    </source>
</reference>
<keyword evidence="5 10" id="KW-1133">Transmembrane helix</keyword>
<dbReference type="Pfam" id="PF13853">
    <property type="entry name" value="7tm_4"/>
    <property type="match status" value="1"/>
</dbReference>
<sequence>MKNQSSVPIVFQLLPFSDRSDSPALALSLLTIIYLLGLLLNVLIVTLIFLDKQLHAPMYLFLCNLAVMDTCFTSTIIPKLLHILSSGNHKVSFRQCFTQVYFFFMFVGIEDLLLFTMAYDRYVAICNPLHYHSILSKKVCAVYIVTIWLYAAVNSVFITSLAMKMSFCNSTTIHQFYCDAKALTKISCAGREIFYLVIYSESFLFGLCPFLCSLTSYVKILQVIFHIRSEDGRRKAFSTCSSHLIVIALYYSSAASAYLLPSYKNSDFLDQVFMLLYTTVSPMLNPLIYSLRNKEVKTAVMRLLQLKYKT</sequence>
<evidence type="ECO:0000256" key="1">
    <source>
        <dbReference type="ARBA" id="ARBA00004651"/>
    </source>
</evidence>
<evidence type="ECO:0000256" key="10">
    <source>
        <dbReference type="SAM" id="Phobius"/>
    </source>
</evidence>
<proteinExistence type="predicted"/>
<keyword evidence="13" id="KW-1185">Reference proteome</keyword>
<evidence type="ECO:0000313" key="12">
    <source>
        <dbReference type="EMBL" id="KAG8550956.1"/>
    </source>
</evidence>
<comment type="caution">
    <text evidence="12">The sequence shown here is derived from an EMBL/GenBank/DDBJ whole genome shotgun (WGS) entry which is preliminary data.</text>
</comment>
<dbReference type="CDD" id="cd13954">
    <property type="entry name" value="7tmA_OR"/>
    <property type="match status" value="1"/>
</dbReference>
<dbReference type="SUPFAM" id="SSF81321">
    <property type="entry name" value="Family A G protein-coupled receptor-like"/>
    <property type="match status" value="1"/>
</dbReference>
<dbReference type="EMBL" id="WNYA01000014">
    <property type="protein sequence ID" value="KAG8550956.1"/>
    <property type="molecule type" value="Genomic_DNA"/>
</dbReference>
<dbReference type="InterPro" id="IPR017452">
    <property type="entry name" value="GPCR_Rhodpsn_7TM"/>
</dbReference>
<dbReference type="GO" id="GO:0004984">
    <property type="term" value="F:olfactory receptor activity"/>
    <property type="evidence" value="ECO:0007669"/>
    <property type="project" value="InterPro"/>
</dbReference>
<evidence type="ECO:0000259" key="11">
    <source>
        <dbReference type="PROSITE" id="PS50262"/>
    </source>
</evidence>
<accession>A0AAV6ZWC1</accession>
<evidence type="ECO:0000256" key="7">
    <source>
        <dbReference type="ARBA" id="ARBA00023136"/>
    </source>
</evidence>
<keyword evidence="4" id="KW-0552">Olfaction</keyword>
<keyword evidence="4" id="KW-0716">Sensory transduction</keyword>
<feature type="transmembrane region" description="Helical" evidence="10">
    <location>
        <begin position="272"/>
        <end position="291"/>
    </location>
</feature>
<dbReference type="InterPro" id="IPR050516">
    <property type="entry name" value="Olfactory_GPCR"/>
</dbReference>
<dbReference type="InterPro" id="IPR000725">
    <property type="entry name" value="Olfact_rcpt"/>
</dbReference>
<name>A0AAV6ZWC1_ENGPU</name>
<protein>
    <recommendedName>
        <fullName evidence="11">G-protein coupled receptors family 1 profile domain-containing protein</fullName>
    </recommendedName>
</protein>
<keyword evidence="6" id="KW-0297">G-protein coupled receptor</keyword>
<evidence type="ECO:0000256" key="6">
    <source>
        <dbReference type="ARBA" id="ARBA00023040"/>
    </source>
</evidence>
<dbReference type="InterPro" id="IPR000276">
    <property type="entry name" value="GPCR_Rhodpsn"/>
</dbReference>
<comment type="subcellular location">
    <subcellularLocation>
        <location evidence="1">Cell membrane</location>
        <topology evidence="1">Multi-pass membrane protein</topology>
    </subcellularLocation>
</comment>
<dbReference type="GO" id="GO:0005886">
    <property type="term" value="C:plasma membrane"/>
    <property type="evidence" value="ECO:0007669"/>
    <property type="project" value="UniProtKB-SubCell"/>
</dbReference>
<dbReference type="AlphaFoldDB" id="A0AAV6ZWC1"/>
<feature type="transmembrane region" description="Helical" evidence="10">
    <location>
        <begin position="24"/>
        <end position="50"/>
    </location>
</feature>
<dbReference type="PROSITE" id="PS50262">
    <property type="entry name" value="G_PROTEIN_RECEP_F1_2"/>
    <property type="match status" value="1"/>
</dbReference>
<feature type="transmembrane region" description="Helical" evidence="10">
    <location>
        <begin position="203"/>
        <end position="225"/>
    </location>
</feature>
<keyword evidence="8" id="KW-0675">Receptor</keyword>
<evidence type="ECO:0000256" key="5">
    <source>
        <dbReference type="ARBA" id="ARBA00022989"/>
    </source>
</evidence>
<dbReference type="GO" id="GO:0004930">
    <property type="term" value="F:G protein-coupled receptor activity"/>
    <property type="evidence" value="ECO:0007669"/>
    <property type="project" value="UniProtKB-KW"/>
</dbReference>
<evidence type="ECO:0000256" key="4">
    <source>
        <dbReference type="ARBA" id="ARBA00022725"/>
    </source>
</evidence>
<dbReference type="Proteomes" id="UP000824782">
    <property type="component" value="Unassembled WGS sequence"/>
</dbReference>
<dbReference type="PRINTS" id="PR00245">
    <property type="entry name" value="OLFACTORYR"/>
</dbReference>
<evidence type="ECO:0000256" key="3">
    <source>
        <dbReference type="ARBA" id="ARBA00022692"/>
    </source>
</evidence>
<keyword evidence="2" id="KW-1003">Cell membrane</keyword>
<feature type="domain" description="G-protein coupled receptors family 1 profile" evidence="11">
    <location>
        <begin position="40"/>
        <end position="289"/>
    </location>
</feature>
<gene>
    <name evidence="12" type="ORF">GDO81_023885</name>
</gene>
<keyword evidence="9" id="KW-0807">Transducer</keyword>
<dbReference type="Gene3D" id="1.20.1070.10">
    <property type="entry name" value="Rhodopsin 7-helix transmembrane proteins"/>
    <property type="match status" value="1"/>
</dbReference>
<dbReference type="FunFam" id="1.20.1070.10:FF:000008">
    <property type="entry name" value="Olfactory receptor"/>
    <property type="match status" value="1"/>
</dbReference>
<feature type="transmembrane region" description="Helical" evidence="10">
    <location>
        <begin position="101"/>
        <end position="119"/>
    </location>
</feature>
<evidence type="ECO:0000256" key="2">
    <source>
        <dbReference type="ARBA" id="ARBA00022475"/>
    </source>
</evidence>
<evidence type="ECO:0000256" key="9">
    <source>
        <dbReference type="ARBA" id="ARBA00023224"/>
    </source>
</evidence>
<organism evidence="12 13">
    <name type="scientific">Engystomops pustulosus</name>
    <name type="common">Tungara frog</name>
    <name type="synonym">Physalaemus pustulosus</name>
    <dbReference type="NCBI Taxonomy" id="76066"/>
    <lineage>
        <taxon>Eukaryota</taxon>
        <taxon>Metazoa</taxon>
        <taxon>Chordata</taxon>
        <taxon>Craniata</taxon>
        <taxon>Vertebrata</taxon>
        <taxon>Euteleostomi</taxon>
        <taxon>Amphibia</taxon>
        <taxon>Batrachia</taxon>
        <taxon>Anura</taxon>
        <taxon>Neobatrachia</taxon>
        <taxon>Hyloidea</taxon>
        <taxon>Leptodactylidae</taxon>
        <taxon>Leiuperinae</taxon>
        <taxon>Engystomops</taxon>
    </lineage>
</organism>
<dbReference type="PANTHER" id="PTHR26452">
    <property type="entry name" value="OLFACTORY RECEPTOR"/>
    <property type="match status" value="1"/>
</dbReference>
<evidence type="ECO:0000256" key="8">
    <source>
        <dbReference type="ARBA" id="ARBA00023170"/>
    </source>
</evidence>
<feature type="transmembrane region" description="Helical" evidence="10">
    <location>
        <begin position="237"/>
        <end position="260"/>
    </location>
</feature>
<keyword evidence="7 10" id="KW-0472">Membrane</keyword>